<protein>
    <submittedName>
        <fullName evidence="1">G8785 protein</fullName>
    </submittedName>
</protein>
<reference evidence="1 2" key="1">
    <citation type="submission" date="2024-06" db="EMBL/GenBank/DDBJ databases">
        <authorList>
            <person name="Kraege A."/>
            <person name="Thomma B."/>
        </authorList>
    </citation>
    <scope>NUCLEOTIDE SEQUENCE [LARGE SCALE GENOMIC DNA]</scope>
</reference>
<keyword evidence="2" id="KW-1185">Reference proteome</keyword>
<sequence length="135" mass="15921">MESALRLALSPIGGYKPNPGIPWLLKLSCMDMYRHAQYRLDPANPTEQLKQQACHSEAVAALYATFMWTCPLVLSAGQFSPWLIRVWTPKKFQNIVRLQVRVRGWLLRRRLYSPYTELGRRRRLQQLWASFEHDY</sequence>
<name>A0ABP1G7K9_9CHLO</name>
<organism evidence="1 2">
    <name type="scientific">Coccomyxa viridis</name>
    <dbReference type="NCBI Taxonomy" id="1274662"/>
    <lineage>
        <taxon>Eukaryota</taxon>
        <taxon>Viridiplantae</taxon>
        <taxon>Chlorophyta</taxon>
        <taxon>core chlorophytes</taxon>
        <taxon>Trebouxiophyceae</taxon>
        <taxon>Trebouxiophyceae incertae sedis</taxon>
        <taxon>Coccomyxaceae</taxon>
        <taxon>Coccomyxa</taxon>
    </lineage>
</organism>
<dbReference type="PROSITE" id="PS50096">
    <property type="entry name" value="IQ"/>
    <property type="match status" value="1"/>
</dbReference>
<proteinExistence type="predicted"/>
<comment type="caution">
    <text evidence="1">The sequence shown here is derived from an EMBL/GenBank/DDBJ whole genome shotgun (WGS) entry which is preliminary data.</text>
</comment>
<dbReference type="Proteomes" id="UP001497392">
    <property type="component" value="Unassembled WGS sequence"/>
</dbReference>
<evidence type="ECO:0000313" key="2">
    <source>
        <dbReference type="Proteomes" id="UP001497392"/>
    </source>
</evidence>
<evidence type="ECO:0000313" key="1">
    <source>
        <dbReference type="EMBL" id="CAL5225983.1"/>
    </source>
</evidence>
<gene>
    <name evidence="1" type="primary">g8785</name>
    <name evidence="1" type="ORF">VP750_LOCUS7889</name>
</gene>
<accession>A0ABP1G7K9</accession>
<dbReference type="EMBL" id="CAXHTA020000015">
    <property type="protein sequence ID" value="CAL5225983.1"/>
    <property type="molecule type" value="Genomic_DNA"/>
</dbReference>